<proteinExistence type="predicted"/>
<evidence type="ECO:0008006" key="3">
    <source>
        <dbReference type="Google" id="ProtNLM"/>
    </source>
</evidence>
<organism evidence="1 2">
    <name type="scientific">Labrys miyagiensis</name>
    <dbReference type="NCBI Taxonomy" id="346912"/>
    <lineage>
        <taxon>Bacteria</taxon>
        <taxon>Pseudomonadati</taxon>
        <taxon>Pseudomonadota</taxon>
        <taxon>Alphaproteobacteria</taxon>
        <taxon>Hyphomicrobiales</taxon>
        <taxon>Xanthobacteraceae</taxon>
        <taxon>Labrys</taxon>
    </lineage>
</organism>
<dbReference type="Proteomes" id="UP001156882">
    <property type="component" value="Unassembled WGS sequence"/>
</dbReference>
<gene>
    <name evidence="1" type="ORF">GCM10007874_31230</name>
</gene>
<evidence type="ECO:0000313" key="2">
    <source>
        <dbReference type="Proteomes" id="UP001156882"/>
    </source>
</evidence>
<protein>
    <recommendedName>
        <fullName evidence="3">Transposase</fullName>
    </recommendedName>
</protein>
<sequence length="91" mass="10046">MTPGEIDQNRLLAVVMQCLDAADHDLQRALEVAAAEILALRTCASAGQRRLRPWIETTPPEPMTVTINQVPALQWRAESSSTDFDTKGIDE</sequence>
<dbReference type="EMBL" id="BSPC01000027">
    <property type="protein sequence ID" value="GLS20106.1"/>
    <property type="molecule type" value="Genomic_DNA"/>
</dbReference>
<name>A0ABQ6CPF8_9HYPH</name>
<comment type="caution">
    <text evidence="1">The sequence shown here is derived from an EMBL/GenBank/DDBJ whole genome shotgun (WGS) entry which is preliminary data.</text>
</comment>
<reference evidence="2" key="1">
    <citation type="journal article" date="2019" name="Int. J. Syst. Evol. Microbiol.">
        <title>The Global Catalogue of Microorganisms (GCM) 10K type strain sequencing project: providing services to taxonomists for standard genome sequencing and annotation.</title>
        <authorList>
            <consortium name="The Broad Institute Genomics Platform"/>
            <consortium name="The Broad Institute Genome Sequencing Center for Infectious Disease"/>
            <person name="Wu L."/>
            <person name="Ma J."/>
        </authorList>
    </citation>
    <scope>NUCLEOTIDE SEQUENCE [LARGE SCALE GENOMIC DNA]</scope>
    <source>
        <strain evidence="2">NBRC 101365</strain>
    </source>
</reference>
<evidence type="ECO:0000313" key="1">
    <source>
        <dbReference type="EMBL" id="GLS20106.1"/>
    </source>
</evidence>
<accession>A0ABQ6CPF8</accession>
<keyword evidence="2" id="KW-1185">Reference proteome</keyword>